<dbReference type="PANTHER" id="PTHR14742:SF0">
    <property type="entry name" value="RIBONUCLEASE P PROTEIN SUBUNIT P21"/>
    <property type="match status" value="1"/>
</dbReference>
<evidence type="ECO:0000256" key="5">
    <source>
        <dbReference type="SAM" id="MobiDB-lite"/>
    </source>
</evidence>
<evidence type="ECO:0000313" key="7">
    <source>
        <dbReference type="Proteomes" id="UP001195914"/>
    </source>
</evidence>
<sequence>MRNVCDADAGKRGNRRGGGKRSNCRDIHLQRIDFLLEAAKHMASVCPNVSRGYLRELKEISEKHVIRLDSTIKRAFCKGCNTLLVPGKTAVVTAEYHEPECRQAPGTEIEHNCAPEAAKAHQAHEEIASLHSLDDDNVRWLIITCSICTRTRRRKLQNQGKMHSESSPPVDIH</sequence>
<keyword evidence="2" id="KW-0479">Metal-binding</keyword>
<dbReference type="Proteomes" id="UP001195914">
    <property type="component" value="Unassembled WGS sequence"/>
</dbReference>
<keyword evidence="3" id="KW-0862">Zinc</keyword>
<evidence type="ECO:0000256" key="4">
    <source>
        <dbReference type="ARBA" id="ARBA00038402"/>
    </source>
</evidence>
<evidence type="ECO:0000256" key="2">
    <source>
        <dbReference type="ARBA" id="ARBA00022723"/>
    </source>
</evidence>
<reference evidence="6" key="1">
    <citation type="journal article" date="2014" name="Nucleic Acids Res.">
        <title>The evolutionary dynamics of variant antigen genes in Babesia reveal a history of genomic innovation underlying host-parasite interaction.</title>
        <authorList>
            <person name="Jackson A.P."/>
            <person name="Otto T.D."/>
            <person name="Darby A."/>
            <person name="Ramaprasad A."/>
            <person name="Xia D."/>
            <person name="Echaide I.E."/>
            <person name="Farber M."/>
            <person name="Gahlot S."/>
            <person name="Gamble J."/>
            <person name="Gupta D."/>
            <person name="Gupta Y."/>
            <person name="Jackson L."/>
            <person name="Malandrin L."/>
            <person name="Malas T.B."/>
            <person name="Moussa E."/>
            <person name="Nair M."/>
            <person name="Reid A.J."/>
            <person name="Sanders M."/>
            <person name="Sharma J."/>
            <person name="Tracey A."/>
            <person name="Quail M.A."/>
            <person name="Weir W."/>
            <person name="Wastling J.M."/>
            <person name="Hall N."/>
            <person name="Willadsen P."/>
            <person name="Lingelbach K."/>
            <person name="Shiels B."/>
            <person name="Tait A."/>
            <person name="Berriman M."/>
            <person name="Allred D.R."/>
            <person name="Pain A."/>
        </authorList>
    </citation>
    <scope>NUCLEOTIDE SEQUENCE</scope>
    <source>
        <strain evidence="6">1802A</strain>
    </source>
</reference>
<evidence type="ECO:0000256" key="1">
    <source>
        <dbReference type="ARBA" id="ARBA00022694"/>
    </source>
</evidence>
<dbReference type="GO" id="GO:0005655">
    <property type="term" value="C:nucleolar ribonuclease P complex"/>
    <property type="evidence" value="ECO:0007669"/>
    <property type="project" value="TreeGrafter"/>
</dbReference>
<dbReference type="InterPro" id="IPR007175">
    <property type="entry name" value="Rpr2/Snm1/Rpp21"/>
</dbReference>
<keyword evidence="1" id="KW-0819">tRNA processing</keyword>
<reference evidence="6" key="2">
    <citation type="submission" date="2021-05" db="EMBL/GenBank/DDBJ databases">
        <authorList>
            <person name="Pain A."/>
        </authorList>
    </citation>
    <scope>NUCLEOTIDE SEQUENCE</scope>
    <source>
        <strain evidence="6">1802A</strain>
    </source>
</reference>
<dbReference type="PANTHER" id="PTHR14742">
    <property type="entry name" value="RIBONUCLEASE P SUBUNIT P21"/>
    <property type="match status" value="1"/>
</dbReference>
<dbReference type="Gene3D" id="6.20.50.20">
    <property type="match status" value="1"/>
</dbReference>
<evidence type="ECO:0000256" key="3">
    <source>
        <dbReference type="ARBA" id="ARBA00022833"/>
    </source>
</evidence>
<organism evidence="6 7">
    <name type="scientific">Babesia divergens</name>
    <dbReference type="NCBI Taxonomy" id="32595"/>
    <lineage>
        <taxon>Eukaryota</taxon>
        <taxon>Sar</taxon>
        <taxon>Alveolata</taxon>
        <taxon>Apicomplexa</taxon>
        <taxon>Aconoidasida</taxon>
        <taxon>Piroplasmida</taxon>
        <taxon>Babesiidae</taxon>
        <taxon>Babesia</taxon>
    </lineage>
</organism>
<dbReference type="EMBL" id="JAHBMH010000044">
    <property type="protein sequence ID" value="KAK1936229.1"/>
    <property type="molecule type" value="Genomic_DNA"/>
</dbReference>
<evidence type="ECO:0000313" key="6">
    <source>
        <dbReference type="EMBL" id="KAK1936229.1"/>
    </source>
</evidence>
<dbReference type="GO" id="GO:0008033">
    <property type="term" value="P:tRNA processing"/>
    <property type="evidence" value="ECO:0007669"/>
    <property type="project" value="UniProtKB-KW"/>
</dbReference>
<proteinExistence type="inferred from homology"/>
<accession>A0AAD9GD59</accession>
<dbReference type="AlphaFoldDB" id="A0AAD9GD59"/>
<feature type="region of interest" description="Disordered" evidence="5">
    <location>
        <begin position="1"/>
        <end position="21"/>
    </location>
</feature>
<comment type="caution">
    <text evidence="6">The sequence shown here is derived from an EMBL/GenBank/DDBJ whole genome shotgun (WGS) entry which is preliminary data.</text>
</comment>
<protein>
    <submittedName>
        <fullName evidence="6">RNAse P protein subunit domain containing protein</fullName>
    </submittedName>
</protein>
<comment type="similarity">
    <text evidence="4">Belongs to the eukaryotic/archaeal RNase P protein component 4 family.</text>
</comment>
<keyword evidence="7" id="KW-1185">Reference proteome</keyword>
<gene>
    <name evidence="6" type="ORF">X943_002243</name>
</gene>
<name>A0AAD9GD59_BABDI</name>
<dbReference type="GO" id="GO:0046872">
    <property type="term" value="F:metal ion binding"/>
    <property type="evidence" value="ECO:0007669"/>
    <property type="project" value="UniProtKB-KW"/>
</dbReference>
<dbReference type="Pfam" id="PF04032">
    <property type="entry name" value="Rpr2"/>
    <property type="match status" value="1"/>
</dbReference>